<feature type="transmembrane region" description="Helical" evidence="8">
    <location>
        <begin position="44"/>
        <end position="64"/>
    </location>
</feature>
<keyword evidence="6 8" id="KW-1133">Transmembrane helix</keyword>
<keyword evidence="4" id="KW-1003">Cell membrane</keyword>
<comment type="subcellular location">
    <subcellularLocation>
        <location evidence="1">Cell membrane</location>
        <topology evidence="1">Multi-pass membrane protein</topology>
    </subcellularLocation>
</comment>
<feature type="transmembrane region" description="Helical" evidence="8">
    <location>
        <begin position="312"/>
        <end position="330"/>
    </location>
</feature>
<dbReference type="RefSeq" id="WP_095218784.1">
    <property type="nucleotide sequence ID" value="NZ_NPBH01000055.1"/>
</dbReference>
<evidence type="ECO:0000256" key="3">
    <source>
        <dbReference type="ARBA" id="ARBA00022448"/>
    </source>
</evidence>
<evidence type="ECO:0000256" key="7">
    <source>
        <dbReference type="ARBA" id="ARBA00023136"/>
    </source>
</evidence>
<feature type="transmembrane region" description="Helical" evidence="8">
    <location>
        <begin position="438"/>
        <end position="457"/>
    </location>
</feature>
<evidence type="ECO:0000313" key="11">
    <source>
        <dbReference type="Proteomes" id="UP000216475"/>
    </source>
</evidence>
<protein>
    <submittedName>
        <fullName evidence="10">Glycine/betaine ABC transporter permease</fullName>
    </submittedName>
</protein>
<feature type="transmembrane region" description="Helical" evidence="8">
    <location>
        <begin position="397"/>
        <end position="417"/>
    </location>
</feature>
<evidence type="ECO:0000256" key="4">
    <source>
        <dbReference type="ARBA" id="ARBA00022475"/>
    </source>
</evidence>
<dbReference type="Pfam" id="PF02028">
    <property type="entry name" value="BCCT"/>
    <property type="match status" value="1"/>
</dbReference>
<proteinExistence type="inferred from homology"/>
<feature type="transmembrane region" description="Helical" evidence="8">
    <location>
        <begin position="84"/>
        <end position="105"/>
    </location>
</feature>
<keyword evidence="3" id="KW-0813">Transport</keyword>
<evidence type="ECO:0000256" key="5">
    <source>
        <dbReference type="ARBA" id="ARBA00022692"/>
    </source>
</evidence>
<evidence type="ECO:0000313" key="9">
    <source>
        <dbReference type="EMBL" id="PAE00105.1"/>
    </source>
</evidence>
<evidence type="ECO:0000256" key="2">
    <source>
        <dbReference type="ARBA" id="ARBA00005658"/>
    </source>
</evidence>
<feature type="transmembrane region" description="Helical" evidence="8">
    <location>
        <begin position="133"/>
        <end position="154"/>
    </location>
</feature>
<feature type="transmembrane region" description="Helical" evidence="8">
    <location>
        <begin position="183"/>
        <end position="204"/>
    </location>
</feature>
<feature type="transmembrane region" description="Helical" evidence="8">
    <location>
        <begin position="255"/>
        <end position="275"/>
    </location>
</feature>
<comment type="similarity">
    <text evidence="2">Belongs to the BCCT transporter (TC 2.A.15) family.</text>
</comment>
<accession>A0A268HBF7</accession>
<comment type="caution">
    <text evidence="10">The sequence shown here is derived from an EMBL/GenBank/DDBJ whole genome shotgun (WGS) entry which is preliminary data.</text>
</comment>
<dbReference type="AlphaFoldDB" id="A0A268HBF7"/>
<evidence type="ECO:0000256" key="8">
    <source>
        <dbReference type="SAM" id="Phobius"/>
    </source>
</evidence>
<evidence type="ECO:0000256" key="6">
    <source>
        <dbReference type="ARBA" id="ARBA00022989"/>
    </source>
</evidence>
<evidence type="ECO:0000313" key="12">
    <source>
        <dbReference type="Proteomes" id="UP000216852"/>
    </source>
</evidence>
<dbReference type="PANTHER" id="PTHR30047:SF7">
    <property type="entry name" value="HIGH-AFFINITY CHOLINE TRANSPORT PROTEIN"/>
    <property type="match status" value="1"/>
</dbReference>
<evidence type="ECO:0000256" key="1">
    <source>
        <dbReference type="ARBA" id="ARBA00004651"/>
    </source>
</evidence>
<dbReference type="GO" id="GO:0022857">
    <property type="term" value="F:transmembrane transporter activity"/>
    <property type="evidence" value="ECO:0007669"/>
    <property type="project" value="InterPro"/>
</dbReference>
<feature type="transmembrane region" description="Helical" evidence="8">
    <location>
        <begin position="463"/>
        <end position="483"/>
    </location>
</feature>
<dbReference type="InterPro" id="IPR000060">
    <property type="entry name" value="BCCT_transptr"/>
</dbReference>
<dbReference type="EMBL" id="NPBH01000055">
    <property type="protein sequence ID" value="PAE07201.1"/>
    <property type="molecule type" value="Genomic_DNA"/>
</dbReference>
<name>A0A268HBF7_9BACI</name>
<keyword evidence="12" id="KW-1185">Reference proteome</keyword>
<feature type="transmembrane region" description="Helical" evidence="8">
    <location>
        <begin position="7"/>
        <end position="24"/>
    </location>
</feature>
<dbReference type="GO" id="GO:0005886">
    <property type="term" value="C:plasma membrane"/>
    <property type="evidence" value="ECO:0007669"/>
    <property type="project" value="UniProtKB-SubCell"/>
</dbReference>
<organism evidence="10 11">
    <name type="scientific">Terribacillus saccharophilus</name>
    <dbReference type="NCBI Taxonomy" id="361277"/>
    <lineage>
        <taxon>Bacteria</taxon>
        <taxon>Bacillati</taxon>
        <taxon>Bacillota</taxon>
        <taxon>Bacilli</taxon>
        <taxon>Bacillales</taxon>
        <taxon>Bacillaceae</taxon>
        <taxon>Terribacillus</taxon>
    </lineage>
</organism>
<feature type="transmembrane region" description="Helical" evidence="8">
    <location>
        <begin position="224"/>
        <end position="243"/>
    </location>
</feature>
<keyword evidence="7 8" id="KW-0472">Membrane</keyword>
<reference evidence="11 12" key="1">
    <citation type="submission" date="2017-07" db="EMBL/GenBank/DDBJ databases">
        <title>Isolation and whole genome analysis of endospore-forming bacteria from heroin.</title>
        <authorList>
            <person name="Kalinowski J."/>
            <person name="Ahrens B."/>
            <person name="Al-Dilaimi A."/>
            <person name="Winkler A."/>
            <person name="Wibberg D."/>
            <person name="Schleenbecker U."/>
            <person name="Ruckert C."/>
            <person name="Wolfel R."/>
            <person name="Grass G."/>
        </authorList>
    </citation>
    <scope>NUCLEOTIDE SEQUENCE [LARGE SCALE GENOMIC DNA]</scope>
    <source>
        <strain evidence="10 11">7509</strain>
        <strain evidence="9 12">7517-1</strain>
    </source>
</reference>
<dbReference type="Proteomes" id="UP000216852">
    <property type="component" value="Unassembled WGS sequence"/>
</dbReference>
<dbReference type="EMBL" id="NPBJ01000016">
    <property type="protein sequence ID" value="PAE00105.1"/>
    <property type="molecule type" value="Genomic_DNA"/>
</dbReference>
<keyword evidence="5 8" id="KW-0812">Transmembrane</keyword>
<evidence type="ECO:0000313" key="10">
    <source>
        <dbReference type="EMBL" id="PAE07201.1"/>
    </source>
</evidence>
<dbReference type="NCBIfam" id="TIGR00842">
    <property type="entry name" value="bcct"/>
    <property type="match status" value="1"/>
</dbReference>
<dbReference type="Proteomes" id="UP000216475">
    <property type="component" value="Unassembled WGS sequence"/>
</dbReference>
<dbReference type="PANTHER" id="PTHR30047">
    <property type="entry name" value="HIGH-AFFINITY CHOLINE TRANSPORT PROTEIN-RELATED"/>
    <property type="match status" value="1"/>
</dbReference>
<dbReference type="OrthoDB" id="9775735at2"/>
<feature type="transmembrane region" description="Helical" evidence="8">
    <location>
        <begin position="342"/>
        <end position="366"/>
    </location>
</feature>
<gene>
    <name evidence="9" type="ORF">CHH48_08870</name>
    <name evidence="10" type="ORF">CHI12_12010</name>
</gene>
<sequence length="500" mass="55022">MNKVGNVFWISLILCAIFVLWGVIAPENMDYITTEAQSFLTSKFGWFYILSVAIFLIFSIYLIFSRFGSMRLGKEGEKPEFKRITWFAMLFSAGMGIGLVFWGTAEPLAHFAAPPEADPETIEAAKNALRYSVFHWGLQTWGVYTVIGLAIAYFKFRRGAPGLISSTFQPLIGDRTNGWIGKLIDIIAVFATIFGVATSLGLGASQIAGGLAFITDIKNNFSTQFVIIIIVTILFMASAWSGIGKGIKWLSNANIVLAVLLLLLTLFLGPTQFILNTFISTMGSYAESLPALSFQTGSFDSDINSWVQSWTIFYWAWFIAWSPFVGTFIARVSKGRTIREFVIGVLFIPAIFCAFWFVVFGGTGLFQEIHGINTGLTDLAQEQSLFGVFEGLPMSTLLSVVALFLIGTFFITSADSATFVLGMQTSGGSLNPSNKIKLTWGIIQAAIASVLLATGGLNALQTASIVSAFPFAFILLFMVWSLWKAMNEDWKKEKSKSRHK</sequence>